<evidence type="ECO:0000256" key="1">
    <source>
        <dbReference type="ARBA" id="ARBA00004651"/>
    </source>
</evidence>
<feature type="transmembrane region" description="Helical" evidence="7">
    <location>
        <begin position="287"/>
        <end position="305"/>
    </location>
</feature>
<comment type="subcellular location">
    <subcellularLocation>
        <location evidence="1">Cell membrane</location>
        <topology evidence="1">Multi-pass membrane protein</topology>
    </subcellularLocation>
</comment>
<dbReference type="NCBIfam" id="TIGR02868">
    <property type="entry name" value="CydC"/>
    <property type="match status" value="1"/>
</dbReference>
<evidence type="ECO:0000259" key="9">
    <source>
        <dbReference type="PROSITE" id="PS50929"/>
    </source>
</evidence>
<keyword evidence="6 7" id="KW-0472">Membrane</keyword>
<dbReference type="InterPro" id="IPR027417">
    <property type="entry name" value="P-loop_NTPase"/>
</dbReference>
<proteinExistence type="predicted"/>
<dbReference type="EMBL" id="RRZD01000009">
    <property type="protein sequence ID" value="MBE0400605.1"/>
    <property type="molecule type" value="Genomic_DNA"/>
</dbReference>
<feature type="transmembrane region" description="Helical" evidence="7">
    <location>
        <begin position="21"/>
        <end position="39"/>
    </location>
</feature>
<sequence length="570" mass="62459">MINIYRDFRPWLQLLIQRRRRFLVGSLLVWITLMAGLALLGLSGWFITASALTGIAFALGIPARLDVYVPGGGIRFFALVRTVARYVERLYNHNTVLTLLADLRYRVFGYLTGFDDARLRAERASDWLSRLTADIDTLDNFYLRILVPPVVALLSVLAVSLFVAIWLPSVALLMAITLGLLWLVVTFFAATWGFSQSYQQVVDQQLLRRLTVDQVQACAELISYQSSQWHRSLIARQEQQALSNQRSLGRRTALINCLVGAVSGLMVIGVLWLASVAFHQQWVTGPILVMAVLIALGANEAFIALPASFMKLGASYAAVRRLNKLTAGREPMGSPVTLPVGVGFAITAYQLSLTYAQSFVPALSDISFELPAGKRAVITGSSGAGKSSLASLLMGRLRATQGDIMIAGVHAWHLSPASRASKLAMLTQQVDLFDASLAENLRIASPDASDAMLHEVLKAVALSDWVSQLPDGLDTAVGERGQQLSGGQARRVALARLMLRDPSVVILDEPFAGLDAPTAQHVAFSLDLWLVNRSAIFFIHQIGSLDLLPRVEYHWHLDAGKLLEMDERST</sequence>
<dbReference type="InterPro" id="IPR003439">
    <property type="entry name" value="ABC_transporter-like_ATP-bd"/>
</dbReference>
<dbReference type="PANTHER" id="PTHR43394:SF1">
    <property type="entry name" value="ATP-BINDING CASSETTE SUB-FAMILY B MEMBER 10, MITOCHONDRIAL"/>
    <property type="match status" value="1"/>
</dbReference>
<feature type="domain" description="ABC transmembrane type-1" evidence="9">
    <location>
        <begin position="23"/>
        <end position="314"/>
    </location>
</feature>
<evidence type="ECO:0000256" key="7">
    <source>
        <dbReference type="SAM" id="Phobius"/>
    </source>
</evidence>
<feature type="transmembrane region" description="Helical" evidence="7">
    <location>
        <begin position="173"/>
        <end position="194"/>
    </location>
</feature>
<keyword evidence="5 7" id="KW-1133">Transmembrane helix</keyword>
<keyword evidence="3" id="KW-0547">Nucleotide-binding</keyword>
<feature type="transmembrane region" description="Helical" evidence="7">
    <location>
        <begin position="145"/>
        <end position="167"/>
    </location>
</feature>
<evidence type="ECO:0000256" key="2">
    <source>
        <dbReference type="ARBA" id="ARBA00022692"/>
    </source>
</evidence>
<comment type="caution">
    <text evidence="10">The sequence shown here is derived from an EMBL/GenBank/DDBJ whole genome shotgun (WGS) entry which is preliminary data.</text>
</comment>
<dbReference type="InterPro" id="IPR036640">
    <property type="entry name" value="ABC1_TM_sf"/>
</dbReference>
<dbReference type="Gene3D" id="3.40.50.300">
    <property type="entry name" value="P-loop containing nucleotide triphosphate hydrolases"/>
    <property type="match status" value="1"/>
</dbReference>
<accession>A0ABR9F2A6</accession>
<dbReference type="Proteomes" id="UP001645039">
    <property type="component" value="Unassembled WGS sequence"/>
</dbReference>
<dbReference type="InterPro" id="IPR003593">
    <property type="entry name" value="AAA+_ATPase"/>
</dbReference>
<evidence type="ECO:0000256" key="5">
    <source>
        <dbReference type="ARBA" id="ARBA00022989"/>
    </source>
</evidence>
<dbReference type="InterPro" id="IPR014223">
    <property type="entry name" value="ABC_CydC/D"/>
</dbReference>
<keyword evidence="2 7" id="KW-0812">Transmembrane</keyword>
<evidence type="ECO:0000256" key="6">
    <source>
        <dbReference type="ARBA" id="ARBA00023136"/>
    </source>
</evidence>
<dbReference type="RefSeq" id="WP_096279815.1">
    <property type="nucleotide sequence ID" value="NZ_CBCSBM010000008.1"/>
</dbReference>
<dbReference type="Pfam" id="PF00005">
    <property type="entry name" value="ABC_tran"/>
    <property type="match status" value="1"/>
</dbReference>
<dbReference type="PROSITE" id="PS50893">
    <property type="entry name" value="ABC_TRANSPORTER_2"/>
    <property type="match status" value="1"/>
</dbReference>
<organism evidence="10 11">
    <name type="scientific">Halomonas casei</name>
    <dbReference type="NCBI Taxonomy" id="2742613"/>
    <lineage>
        <taxon>Bacteria</taxon>
        <taxon>Pseudomonadati</taxon>
        <taxon>Pseudomonadota</taxon>
        <taxon>Gammaproteobacteria</taxon>
        <taxon>Oceanospirillales</taxon>
        <taxon>Halomonadaceae</taxon>
        <taxon>Halomonas</taxon>
    </lineage>
</organism>
<feature type="transmembrane region" description="Helical" evidence="7">
    <location>
        <begin position="253"/>
        <end position="275"/>
    </location>
</feature>
<protein>
    <submittedName>
        <fullName evidence="10">Thiol reductant ABC exporter subunit CydC</fullName>
    </submittedName>
</protein>
<reference evidence="10 11" key="1">
    <citation type="submission" date="2020-07" db="EMBL/GenBank/DDBJ databases">
        <title>Halophilic bacteria isolated from french cheeses.</title>
        <authorList>
            <person name="Kothe C.I."/>
            <person name="Farah-Kraiem B."/>
            <person name="Renault P."/>
            <person name="Dridi B."/>
        </authorList>
    </citation>
    <scope>NUCLEOTIDE SEQUENCE [LARGE SCALE GENOMIC DNA]</scope>
    <source>
        <strain evidence="10 11">FME1</strain>
    </source>
</reference>
<dbReference type="PROSITE" id="PS00211">
    <property type="entry name" value="ABC_TRANSPORTER_1"/>
    <property type="match status" value="1"/>
</dbReference>
<dbReference type="Gene3D" id="1.20.1560.10">
    <property type="entry name" value="ABC transporter type 1, transmembrane domain"/>
    <property type="match status" value="1"/>
</dbReference>
<gene>
    <name evidence="10" type="primary">cydC</name>
    <name evidence="10" type="ORF">EI168_10860</name>
</gene>
<evidence type="ECO:0000259" key="8">
    <source>
        <dbReference type="PROSITE" id="PS50893"/>
    </source>
</evidence>
<name>A0ABR9F2A6_9GAMM</name>
<dbReference type="InterPro" id="IPR017871">
    <property type="entry name" value="ABC_transporter-like_CS"/>
</dbReference>
<keyword evidence="4" id="KW-0067">ATP-binding</keyword>
<dbReference type="InterPro" id="IPR039421">
    <property type="entry name" value="Type_1_exporter"/>
</dbReference>
<dbReference type="InterPro" id="IPR011527">
    <property type="entry name" value="ABC1_TM_dom"/>
</dbReference>
<dbReference type="SMART" id="SM00382">
    <property type="entry name" value="AAA"/>
    <property type="match status" value="1"/>
</dbReference>
<dbReference type="SUPFAM" id="SSF90123">
    <property type="entry name" value="ABC transporter transmembrane region"/>
    <property type="match status" value="1"/>
</dbReference>
<evidence type="ECO:0000256" key="3">
    <source>
        <dbReference type="ARBA" id="ARBA00022741"/>
    </source>
</evidence>
<dbReference type="PANTHER" id="PTHR43394">
    <property type="entry name" value="ATP-DEPENDENT PERMEASE MDL1, MITOCHONDRIAL"/>
    <property type="match status" value="1"/>
</dbReference>
<evidence type="ECO:0000256" key="4">
    <source>
        <dbReference type="ARBA" id="ARBA00022840"/>
    </source>
</evidence>
<evidence type="ECO:0000313" key="10">
    <source>
        <dbReference type="EMBL" id="MBE0400605.1"/>
    </source>
</evidence>
<dbReference type="SUPFAM" id="SSF52540">
    <property type="entry name" value="P-loop containing nucleoside triphosphate hydrolases"/>
    <property type="match status" value="1"/>
</dbReference>
<feature type="domain" description="ABC transporter" evidence="8">
    <location>
        <begin position="348"/>
        <end position="570"/>
    </location>
</feature>
<dbReference type="PROSITE" id="PS50929">
    <property type="entry name" value="ABC_TM1F"/>
    <property type="match status" value="1"/>
</dbReference>
<keyword evidence="11" id="KW-1185">Reference proteome</keyword>
<evidence type="ECO:0000313" key="11">
    <source>
        <dbReference type="Proteomes" id="UP001645039"/>
    </source>
</evidence>